<dbReference type="EMBL" id="GGFK01015381">
    <property type="protein sequence ID" value="MBW48702.1"/>
    <property type="molecule type" value="Transcribed_RNA"/>
</dbReference>
<name>A0A2M4B6R7_9DIPT</name>
<dbReference type="AlphaFoldDB" id="A0A2M4B6R7"/>
<organism evidence="1">
    <name type="scientific">Anopheles triannulatus</name>
    <dbReference type="NCBI Taxonomy" id="58253"/>
    <lineage>
        <taxon>Eukaryota</taxon>
        <taxon>Metazoa</taxon>
        <taxon>Ecdysozoa</taxon>
        <taxon>Arthropoda</taxon>
        <taxon>Hexapoda</taxon>
        <taxon>Insecta</taxon>
        <taxon>Pterygota</taxon>
        <taxon>Neoptera</taxon>
        <taxon>Endopterygota</taxon>
        <taxon>Diptera</taxon>
        <taxon>Nematocera</taxon>
        <taxon>Culicoidea</taxon>
        <taxon>Culicidae</taxon>
        <taxon>Anophelinae</taxon>
        <taxon>Anopheles</taxon>
    </lineage>
</organism>
<sequence length="92" mass="9813">MMTQLPPSRRWLSMSLRRMSMVSSCSGSAFAAPREIMPGQPISSVSCCSPSAVSRLNPSSAFSSGTRCRFQSKFESSSGLSCCISTSPMMSS</sequence>
<evidence type="ECO:0000313" key="1">
    <source>
        <dbReference type="EMBL" id="MBW48702.1"/>
    </source>
</evidence>
<proteinExistence type="predicted"/>
<reference evidence="1" key="1">
    <citation type="submission" date="2018-01" db="EMBL/GenBank/DDBJ databases">
        <title>An insight into the sialome of Amazonian anophelines.</title>
        <authorList>
            <person name="Ribeiro J.M."/>
            <person name="Scarpassa V."/>
            <person name="Calvo E."/>
        </authorList>
    </citation>
    <scope>NUCLEOTIDE SEQUENCE</scope>
    <source>
        <tissue evidence="1">Salivary glands</tissue>
    </source>
</reference>
<accession>A0A2M4B6R7</accession>
<protein>
    <submittedName>
        <fullName evidence="1">Putative secreted protein</fullName>
    </submittedName>
</protein>